<dbReference type="RefSeq" id="WP_015071807.1">
    <property type="nucleotide sequence ID" value="NC_019395.1"/>
</dbReference>
<dbReference type="InterPro" id="IPR036097">
    <property type="entry name" value="HisK_dim/P_sf"/>
</dbReference>
<name>K7S0Q8_ACIA4</name>
<keyword evidence="9 12" id="KW-1133">Transmembrane helix</keyword>
<evidence type="ECO:0000256" key="7">
    <source>
        <dbReference type="ARBA" id="ARBA00022692"/>
    </source>
</evidence>
<dbReference type="Pfam" id="PF02518">
    <property type="entry name" value="HATPase_c"/>
    <property type="match status" value="1"/>
</dbReference>
<reference evidence="14 15" key="1">
    <citation type="journal article" date="2012" name="BMC Genomics">
        <title>The genome sequence of Propionibacterium acidipropionici provides insights into its biotechnological and industrial potential.</title>
        <authorList>
            <person name="Parizzi L.P."/>
            <person name="Grassi M.C."/>
            <person name="Llerena L.A."/>
            <person name="Carazzolle M.F."/>
            <person name="Queiroz V.L."/>
            <person name="Lunardi I."/>
            <person name="Zeidler A.F."/>
            <person name="Teixeira P.J."/>
            <person name="Mieczkowski P."/>
            <person name="Rincones J."/>
            <person name="Pereira G.A."/>
        </authorList>
    </citation>
    <scope>NUCLEOTIDE SEQUENCE [LARGE SCALE GENOMIC DNA]</scope>
    <source>
        <strain evidence="15">ATCC 4875 / DSM 20272 / JCM 6432 / NBRC 12425 / NCIMB 8070</strain>
    </source>
</reference>
<dbReference type="PATRIC" id="fig|1171373.8.peg.3100"/>
<dbReference type="InterPro" id="IPR005467">
    <property type="entry name" value="His_kinase_dom"/>
</dbReference>
<keyword evidence="5" id="KW-0597">Phosphoprotein</keyword>
<dbReference type="PROSITE" id="PS50109">
    <property type="entry name" value="HIS_KIN"/>
    <property type="match status" value="1"/>
</dbReference>
<keyword evidence="8 14" id="KW-0418">Kinase</keyword>
<dbReference type="GeneID" id="88084655"/>
<dbReference type="SUPFAM" id="SSF47384">
    <property type="entry name" value="Homodimeric domain of signal transducing histidine kinase"/>
    <property type="match status" value="1"/>
</dbReference>
<evidence type="ECO:0000256" key="6">
    <source>
        <dbReference type="ARBA" id="ARBA00022679"/>
    </source>
</evidence>
<dbReference type="Gene3D" id="3.30.565.10">
    <property type="entry name" value="Histidine kinase-like ATPase, C-terminal domain"/>
    <property type="match status" value="1"/>
</dbReference>
<evidence type="ECO:0000256" key="5">
    <source>
        <dbReference type="ARBA" id="ARBA00022553"/>
    </source>
</evidence>
<dbReference type="SMART" id="SM00387">
    <property type="entry name" value="HATPase_c"/>
    <property type="match status" value="1"/>
</dbReference>
<evidence type="ECO:0000256" key="9">
    <source>
        <dbReference type="ARBA" id="ARBA00022989"/>
    </source>
</evidence>
<feature type="transmembrane region" description="Helical" evidence="12">
    <location>
        <begin position="20"/>
        <end position="41"/>
    </location>
</feature>
<feature type="domain" description="Histidine kinase" evidence="13">
    <location>
        <begin position="114"/>
        <end position="330"/>
    </location>
</feature>
<dbReference type="PRINTS" id="PR00344">
    <property type="entry name" value="BCTRLSENSOR"/>
</dbReference>
<evidence type="ECO:0000259" key="13">
    <source>
        <dbReference type="PROSITE" id="PS50109"/>
    </source>
</evidence>
<dbReference type="AlphaFoldDB" id="K7S0Q8"/>
<keyword evidence="6" id="KW-0808">Transferase</keyword>
<dbReference type="EC" id="2.7.13.3" evidence="4"/>
<evidence type="ECO:0000313" key="14">
    <source>
        <dbReference type="EMBL" id="AFV90913.1"/>
    </source>
</evidence>
<accession>K7S0Q8</accession>
<keyword evidence="7 12" id="KW-0812">Transmembrane</keyword>
<evidence type="ECO:0000256" key="12">
    <source>
        <dbReference type="SAM" id="Phobius"/>
    </source>
</evidence>
<comment type="subcellular location">
    <subcellularLocation>
        <location evidence="3">Cell membrane</location>
    </subcellularLocation>
    <subcellularLocation>
        <location evidence="2">Membrane</location>
        <topology evidence="2">Multi-pass membrane protein</topology>
    </subcellularLocation>
</comment>
<evidence type="ECO:0000256" key="11">
    <source>
        <dbReference type="ARBA" id="ARBA00023136"/>
    </source>
</evidence>
<dbReference type="InterPro" id="IPR004358">
    <property type="entry name" value="Sig_transdc_His_kin-like_C"/>
</dbReference>
<organism evidence="14 15">
    <name type="scientific">Acidipropionibacterium acidipropionici (strain ATCC 4875 / DSM 20272 / JCM 6432 / NBRC 12425 / NCIMB 8070 / 4)</name>
    <name type="common">Propionibacterium acidipropionici</name>
    <dbReference type="NCBI Taxonomy" id="1171373"/>
    <lineage>
        <taxon>Bacteria</taxon>
        <taxon>Bacillati</taxon>
        <taxon>Actinomycetota</taxon>
        <taxon>Actinomycetes</taxon>
        <taxon>Propionibacteriales</taxon>
        <taxon>Propionibacteriaceae</taxon>
        <taxon>Acidipropionibacterium</taxon>
    </lineage>
</organism>
<dbReference type="SUPFAM" id="SSF55874">
    <property type="entry name" value="ATPase domain of HSP90 chaperone/DNA topoisomerase II/histidine kinase"/>
    <property type="match status" value="1"/>
</dbReference>
<dbReference type="STRING" id="1171373.PACID_31530"/>
<dbReference type="GO" id="GO:0005886">
    <property type="term" value="C:plasma membrane"/>
    <property type="evidence" value="ECO:0007669"/>
    <property type="project" value="UniProtKB-SubCell"/>
</dbReference>
<dbReference type="SMART" id="SM00388">
    <property type="entry name" value="HisKA"/>
    <property type="match status" value="1"/>
</dbReference>
<gene>
    <name evidence="14" type="ordered locus">PACID_31530</name>
</gene>
<sequence length="330" mass="35294">MTLRPRAADDRSIRSSTLRIGLMVGVTSALVIAGGIAILLWRISARSRPEAAEGMRRDHGHDHVVVDVNDVVPWLVVFGIAAVVLLGVIAWYSARRAVAPLAEALRRQRHFVADASHEMRTPLSALVSRTQILERRRARGEPIDDVIARLRGDAEAMSEVLTDLLTAAAADAGSLQEDAPDTPAHPMEALGRAAERMEPLASPHDVRIEVTGGSTASVQLAAPTLERICVALIDNAIDHSPQGGVVAVSCAQKGSTVEIRVGNQGPEISEEDRARAFERFARGAETGRHRGFGLGLALVREVAIRARGSVEIEETSPAGTVFLLRLPAVS</sequence>
<dbReference type="Proteomes" id="UP000000214">
    <property type="component" value="Chromosome"/>
</dbReference>
<dbReference type="GO" id="GO:0000155">
    <property type="term" value="F:phosphorelay sensor kinase activity"/>
    <property type="evidence" value="ECO:0007669"/>
    <property type="project" value="InterPro"/>
</dbReference>
<dbReference type="eggNOG" id="COG2205">
    <property type="taxonomic scope" value="Bacteria"/>
</dbReference>
<evidence type="ECO:0000256" key="4">
    <source>
        <dbReference type="ARBA" id="ARBA00012438"/>
    </source>
</evidence>
<dbReference type="EMBL" id="CP003493">
    <property type="protein sequence ID" value="AFV90913.1"/>
    <property type="molecule type" value="Genomic_DNA"/>
</dbReference>
<protein>
    <recommendedName>
        <fullName evidence="4">histidine kinase</fullName>
        <ecNumber evidence="4">2.7.13.3</ecNumber>
    </recommendedName>
</protein>
<dbReference type="Pfam" id="PF00512">
    <property type="entry name" value="HisKA"/>
    <property type="match status" value="1"/>
</dbReference>
<dbReference type="InterPro" id="IPR050428">
    <property type="entry name" value="TCS_sensor_his_kinase"/>
</dbReference>
<evidence type="ECO:0000256" key="1">
    <source>
        <dbReference type="ARBA" id="ARBA00000085"/>
    </source>
</evidence>
<keyword evidence="11 12" id="KW-0472">Membrane</keyword>
<evidence type="ECO:0000256" key="8">
    <source>
        <dbReference type="ARBA" id="ARBA00022777"/>
    </source>
</evidence>
<dbReference type="Gene3D" id="1.10.287.130">
    <property type="match status" value="1"/>
</dbReference>
<evidence type="ECO:0000313" key="15">
    <source>
        <dbReference type="Proteomes" id="UP000000214"/>
    </source>
</evidence>
<dbReference type="KEGG" id="pbo:PACID_31530"/>
<dbReference type="CDD" id="cd00082">
    <property type="entry name" value="HisKA"/>
    <property type="match status" value="1"/>
</dbReference>
<dbReference type="CDD" id="cd00075">
    <property type="entry name" value="HATPase"/>
    <property type="match status" value="1"/>
</dbReference>
<comment type="catalytic activity">
    <reaction evidence="1">
        <text>ATP + protein L-histidine = ADP + protein N-phospho-L-histidine.</text>
        <dbReference type="EC" id="2.7.13.3"/>
    </reaction>
</comment>
<keyword evidence="10" id="KW-0902">Two-component regulatory system</keyword>
<dbReference type="PANTHER" id="PTHR45436">
    <property type="entry name" value="SENSOR HISTIDINE KINASE YKOH"/>
    <property type="match status" value="1"/>
</dbReference>
<dbReference type="InterPro" id="IPR036890">
    <property type="entry name" value="HATPase_C_sf"/>
</dbReference>
<dbReference type="HOGENOM" id="CLU_000445_89_30_11"/>
<dbReference type="PANTHER" id="PTHR45436:SF15">
    <property type="entry name" value="SENSOR HISTIDINE KINASE CUSS"/>
    <property type="match status" value="1"/>
</dbReference>
<evidence type="ECO:0000256" key="10">
    <source>
        <dbReference type="ARBA" id="ARBA00023012"/>
    </source>
</evidence>
<dbReference type="InterPro" id="IPR003594">
    <property type="entry name" value="HATPase_dom"/>
</dbReference>
<evidence type="ECO:0000256" key="2">
    <source>
        <dbReference type="ARBA" id="ARBA00004141"/>
    </source>
</evidence>
<proteinExistence type="predicted"/>
<evidence type="ECO:0000256" key="3">
    <source>
        <dbReference type="ARBA" id="ARBA00004236"/>
    </source>
</evidence>
<dbReference type="InterPro" id="IPR003661">
    <property type="entry name" value="HisK_dim/P_dom"/>
</dbReference>
<feature type="transmembrane region" description="Helical" evidence="12">
    <location>
        <begin position="71"/>
        <end position="92"/>
    </location>
</feature>